<dbReference type="EMBL" id="MU004183">
    <property type="protein sequence ID" value="KAF2500478.1"/>
    <property type="molecule type" value="Genomic_DNA"/>
</dbReference>
<reference evidence="1" key="1">
    <citation type="journal article" date="2020" name="Stud. Mycol.">
        <title>101 Dothideomycetes genomes: a test case for predicting lifestyles and emergence of pathogens.</title>
        <authorList>
            <person name="Haridas S."/>
            <person name="Albert R."/>
            <person name="Binder M."/>
            <person name="Bloem J."/>
            <person name="Labutti K."/>
            <person name="Salamov A."/>
            <person name="Andreopoulos B."/>
            <person name="Baker S."/>
            <person name="Barry K."/>
            <person name="Bills G."/>
            <person name="Bluhm B."/>
            <person name="Cannon C."/>
            <person name="Castanera R."/>
            <person name="Culley D."/>
            <person name="Daum C."/>
            <person name="Ezra D."/>
            <person name="Gonzalez J."/>
            <person name="Henrissat B."/>
            <person name="Kuo A."/>
            <person name="Liang C."/>
            <person name="Lipzen A."/>
            <person name="Lutzoni F."/>
            <person name="Magnuson J."/>
            <person name="Mondo S."/>
            <person name="Nolan M."/>
            <person name="Ohm R."/>
            <person name="Pangilinan J."/>
            <person name="Park H.-J."/>
            <person name="Ramirez L."/>
            <person name="Alfaro M."/>
            <person name="Sun H."/>
            <person name="Tritt A."/>
            <person name="Yoshinaga Y."/>
            <person name="Zwiers L.-H."/>
            <person name="Turgeon B."/>
            <person name="Goodwin S."/>
            <person name="Spatafora J."/>
            <person name="Crous P."/>
            <person name="Grigoriev I."/>
        </authorList>
    </citation>
    <scope>NUCLEOTIDE SEQUENCE</scope>
    <source>
        <strain evidence="1">CBS 269.34</strain>
    </source>
</reference>
<evidence type="ECO:0000313" key="2">
    <source>
        <dbReference type="Proteomes" id="UP000799750"/>
    </source>
</evidence>
<proteinExistence type="predicted"/>
<evidence type="ECO:0000313" key="1">
    <source>
        <dbReference type="EMBL" id="KAF2500478.1"/>
    </source>
</evidence>
<accession>A0A6A6R6T7</accession>
<dbReference type="AlphaFoldDB" id="A0A6A6R6T7"/>
<keyword evidence="2" id="KW-1185">Reference proteome</keyword>
<gene>
    <name evidence="1" type="ORF">BU16DRAFT_556939</name>
</gene>
<dbReference type="Proteomes" id="UP000799750">
    <property type="component" value="Unassembled WGS sequence"/>
</dbReference>
<protein>
    <submittedName>
        <fullName evidence="1">Uncharacterized protein</fullName>
    </submittedName>
</protein>
<sequence length="151" mass="17442">MALYARCYGAGIPFLELVIDWYITDKWDFNSSESKEEQGFRLAKAFMKAGDAGRAIYYKRCIDWFSSGNLPPEVTEERVAEVPHDLLTEQERGVSTSWNSCSAIIRTAYNENPESKIEDIEAGIHIYRLQNQESVFDDINKHNKDWRDIVP</sequence>
<organism evidence="1 2">
    <name type="scientific">Lophium mytilinum</name>
    <dbReference type="NCBI Taxonomy" id="390894"/>
    <lineage>
        <taxon>Eukaryota</taxon>
        <taxon>Fungi</taxon>
        <taxon>Dikarya</taxon>
        <taxon>Ascomycota</taxon>
        <taxon>Pezizomycotina</taxon>
        <taxon>Dothideomycetes</taxon>
        <taxon>Pleosporomycetidae</taxon>
        <taxon>Mytilinidiales</taxon>
        <taxon>Mytilinidiaceae</taxon>
        <taxon>Lophium</taxon>
    </lineage>
</organism>
<name>A0A6A6R6T7_9PEZI</name>